<dbReference type="Pfam" id="PF00501">
    <property type="entry name" value="AMP-binding"/>
    <property type="match status" value="1"/>
</dbReference>
<accession>A0A917RA97</accession>
<dbReference type="PRINTS" id="PR00154">
    <property type="entry name" value="AMPBINDING"/>
</dbReference>
<evidence type="ECO:0000256" key="1">
    <source>
        <dbReference type="ARBA" id="ARBA00006432"/>
    </source>
</evidence>
<dbReference type="InterPro" id="IPR025110">
    <property type="entry name" value="AMP-bd_C"/>
</dbReference>
<dbReference type="Gene3D" id="3.40.50.12780">
    <property type="entry name" value="N-terminal domain of ligase-like"/>
    <property type="match status" value="1"/>
</dbReference>
<dbReference type="InterPro" id="IPR045851">
    <property type="entry name" value="AMP-bd_C_sf"/>
</dbReference>
<evidence type="ECO:0000313" key="6">
    <source>
        <dbReference type="Proteomes" id="UP000637788"/>
    </source>
</evidence>
<evidence type="ECO:0000259" key="3">
    <source>
        <dbReference type="Pfam" id="PF00501"/>
    </source>
</evidence>
<keyword evidence="6" id="KW-1185">Reference proteome</keyword>
<feature type="domain" description="AMP-binding enzyme C-terminal" evidence="4">
    <location>
        <begin position="341"/>
        <end position="416"/>
    </location>
</feature>
<sequence length="429" mass="44872">MIAVALPNRLELVVIMFAAWRLGAAVTPVNPGLTDAEARHQIEDSGAKVVITDDRGMGTLDVAAFADTPADRSPDAVSPASDALALIIYTSGTTGRPKGVMLDHANIAAMCRMIVDGIGLDETDHSLLVLPLFHVNGIVVSVLSPLLAGGRATIAGRFRAPAFFASVEAAGPTYFSAVPAIYAMLVSLPDDVRPDTSSLRRAICGAAPMPAELIARFENRFGVPVVEGYGLSEGTCASTLNPPAGPRRPGTVGLPLPGQTVAVMDAEGHLLDAGSVGEVVVRGPNVMRGYLGLPDETARTVVDGWLHTGDVGRFDTDGHLVLVDRIKDMIIRGGENIYPKEIENVLHTHPAVLEAAVVGAPEPVLGEVPVAYVTLLPGAAATAEELVDHCRGSLARVKVPVSVVVTESLPKNPVGKIDKPRLRSFTVSS</sequence>
<evidence type="ECO:0000313" key="5">
    <source>
        <dbReference type="EMBL" id="GGK97096.1"/>
    </source>
</evidence>
<dbReference type="Gene3D" id="3.30.300.30">
    <property type="match status" value="1"/>
</dbReference>
<dbReference type="EMBL" id="BMPQ01000023">
    <property type="protein sequence ID" value="GGK97096.1"/>
    <property type="molecule type" value="Genomic_DNA"/>
</dbReference>
<dbReference type="InterPro" id="IPR000873">
    <property type="entry name" value="AMP-dep_synth/lig_dom"/>
</dbReference>
<dbReference type="FunFam" id="3.30.300.30:FF:000008">
    <property type="entry name" value="2,3-dihydroxybenzoate-AMP ligase"/>
    <property type="match status" value="1"/>
</dbReference>
<dbReference type="InterPro" id="IPR020459">
    <property type="entry name" value="AMP-binding"/>
</dbReference>
<dbReference type="GO" id="GO:0031956">
    <property type="term" value="F:medium-chain fatty acid-CoA ligase activity"/>
    <property type="evidence" value="ECO:0007669"/>
    <property type="project" value="TreeGrafter"/>
</dbReference>
<reference evidence="5" key="2">
    <citation type="submission" date="2020-09" db="EMBL/GenBank/DDBJ databases">
        <authorList>
            <person name="Sun Q."/>
            <person name="Ohkuma M."/>
        </authorList>
    </citation>
    <scope>NUCLEOTIDE SEQUENCE</scope>
    <source>
        <strain evidence="5">JCM 3035</strain>
    </source>
</reference>
<comment type="caution">
    <text evidence="5">The sequence shown here is derived from an EMBL/GenBank/DDBJ whole genome shotgun (WGS) entry which is preliminary data.</text>
</comment>
<dbReference type="AlphaFoldDB" id="A0A917RA97"/>
<dbReference type="InterPro" id="IPR042099">
    <property type="entry name" value="ANL_N_sf"/>
</dbReference>
<keyword evidence="2 5" id="KW-0436">Ligase</keyword>
<gene>
    <name evidence="5" type="ORF">GCM10010094_67360</name>
</gene>
<dbReference type="PANTHER" id="PTHR43201:SF5">
    <property type="entry name" value="MEDIUM-CHAIN ACYL-COA LIGASE ACSF2, MITOCHONDRIAL"/>
    <property type="match status" value="1"/>
</dbReference>
<name>A0A917RA97_9ACTN</name>
<feature type="domain" description="AMP-dependent synthetase/ligase" evidence="3">
    <location>
        <begin position="2"/>
        <end position="291"/>
    </location>
</feature>
<protein>
    <submittedName>
        <fullName evidence="5">Long-chain-fatty-acid--CoA ligase</fullName>
    </submittedName>
</protein>
<evidence type="ECO:0000256" key="2">
    <source>
        <dbReference type="ARBA" id="ARBA00022598"/>
    </source>
</evidence>
<proteinExistence type="inferred from homology"/>
<dbReference type="PANTHER" id="PTHR43201">
    <property type="entry name" value="ACYL-COA SYNTHETASE"/>
    <property type="match status" value="1"/>
</dbReference>
<dbReference type="SUPFAM" id="SSF56801">
    <property type="entry name" value="Acetyl-CoA synthetase-like"/>
    <property type="match status" value="1"/>
</dbReference>
<dbReference type="Pfam" id="PF13193">
    <property type="entry name" value="AMP-binding_C"/>
    <property type="match status" value="1"/>
</dbReference>
<dbReference type="PROSITE" id="PS00455">
    <property type="entry name" value="AMP_BINDING"/>
    <property type="match status" value="1"/>
</dbReference>
<reference evidence="5" key="1">
    <citation type="journal article" date="2014" name="Int. J. Syst. Evol. Microbiol.">
        <title>Complete genome sequence of Corynebacterium casei LMG S-19264T (=DSM 44701T), isolated from a smear-ripened cheese.</title>
        <authorList>
            <consortium name="US DOE Joint Genome Institute (JGI-PGF)"/>
            <person name="Walter F."/>
            <person name="Albersmeier A."/>
            <person name="Kalinowski J."/>
            <person name="Ruckert C."/>
        </authorList>
    </citation>
    <scope>NUCLEOTIDE SEQUENCE</scope>
    <source>
        <strain evidence="5">JCM 3035</strain>
    </source>
</reference>
<organism evidence="5 6">
    <name type="scientific">Streptomyces flaveus</name>
    <dbReference type="NCBI Taxonomy" id="66370"/>
    <lineage>
        <taxon>Bacteria</taxon>
        <taxon>Bacillati</taxon>
        <taxon>Actinomycetota</taxon>
        <taxon>Actinomycetes</taxon>
        <taxon>Kitasatosporales</taxon>
        <taxon>Streptomycetaceae</taxon>
        <taxon>Streptomyces</taxon>
        <taxon>Streptomyces aurantiacus group</taxon>
    </lineage>
</organism>
<dbReference type="GO" id="GO:0006631">
    <property type="term" value="P:fatty acid metabolic process"/>
    <property type="evidence" value="ECO:0007669"/>
    <property type="project" value="TreeGrafter"/>
</dbReference>
<dbReference type="Proteomes" id="UP000637788">
    <property type="component" value="Unassembled WGS sequence"/>
</dbReference>
<comment type="similarity">
    <text evidence="1">Belongs to the ATP-dependent AMP-binding enzyme family.</text>
</comment>
<evidence type="ECO:0000259" key="4">
    <source>
        <dbReference type="Pfam" id="PF13193"/>
    </source>
</evidence>
<dbReference type="InterPro" id="IPR020845">
    <property type="entry name" value="AMP-binding_CS"/>
</dbReference>